<dbReference type="GO" id="GO:0003824">
    <property type="term" value="F:catalytic activity"/>
    <property type="evidence" value="ECO:0007669"/>
    <property type="project" value="InterPro"/>
</dbReference>
<dbReference type="GO" id="GO:0046872">
    <property type="term" value="F:metal ion binding"/>
    <property type="evidence" value="ECO:0007669"/>
    <property type="project" value="UniProtKB-KW"/>
</dbReference>
<dbReference type="KEGG" id="cml:BN424_2283"/>
<dbReference type="Pfam" id="PF13186">
    <property type="entry name" value="SPASM"/>
    <property type="match status" value="1"/>
</dbReference>
<organism evidence="8 9">
    <name type="scientific">Carnobacterium maltaromaticum LMA28</name>
    <dbReference type="NCBI Taxonomy" id="1234679"/>
    <lineage>
        <taxon>Bacteria</taxon>
        <taxon>Bacillati</taxon>
        <taxon>Bacillota</taxon>
        <taxon>Bacilli</taxon>
        <taxon>Lactobacillales</taxon>
        <taxon>Carnobacteriaceae</taxon>
        <taxon>Carnobacterium</taxon>
    </lineage>
</organism>
<dbReference type="HOGENOM" id="CLU_009273_4_1_9"/>
<dbReference type="InterPro" id="IPR006638">
    <property type="entry name" value="Elp3/MiaA/NifB-like_rSAM"/>
</dbReference>
<dbReference type="InterPro" id="IPR013785">
    <property type="entry name" value="Aldolase_TIM"/>
</dbReference>
<evidence type="ECO:0000313" key="8">
    <source>
        <dbReference type="EMBL" id="CCO11723.2"/>
    </source>
</evidence>
<dbReference type="InterPro" id="IPR007197">
    <property type="entry name" value="rSAM"/>
</dbReference>
<dbReference type="STRING" id="1234679.BN424_2283"/>
<dbReference type="AlphaFoldDB" id="K8EIP5"/>
<dbReference type="Pfam" id="PF04055">
    <property type="entry name" value="Radical_SAM"/>
    <property type="match status" value="1"/>
</dbReference>
<dbReference type="RefSeq" id="WP_016356517.1">
    <property type="nucleotide sequence ID" value="NC_019425.2"/>
</dbReference>
<keyword evidence="3" id="KW-0949">S-adenosyl-L-methionine</keyword>
<dbReference type="PANTHER" id="PTHR11228:SF35">
    <property type="entry name" value="MOLYBDENUM COFACTOR BIOSYNTHESIS PROTEIN A-RELATED"/>
    <property type="match status" value="1"/>
</dbReference>
<dbReference type="SFLD" id="SFLDG01067">
    <property type="entry name" value="SPASM/twitch_domain_containing"/>
    <property type="match status" value="2"/>
</dbReference>
<evidence type="ECO:0000313" key="9">
    <source>
        <dbReference type="Proteomes" id="UP000000212"/>
    </source>
</evidence>
<dbReference type="SFLD" id="SFLDG01386">
    <property type="entry name" value="main_SPASM_domain-containing"/>
    <property type="match status" value="1"/>
</dbReference>
<keyword evidence="6" id="KW-0411">Iron-sulfur</keyword>
<dbReference type="PANTHER" id="PTHR11228">
    <property type="entry name" value="RADICAL SAM DOMAIN PROTEIN"/>
    <property type="match status" value="1"/>
</dbReference>
<dbReference type="OrthoDB" id="9763993at2"/>
<dbReference type="GO" id="GO:0051539">
    <property type="term" value="F:4 iron, 4 sulfur cluster binding"/>
    <property type="evidence" value="ECO:0007669"/>
    <property type="project" value="UniProtKB-KW"/>
</dbReference>
<comment type="cofactor">
    <cofactor evidence="1">
        <name>[4Fe-4S] cluster</name>
        <dbReference type="ChEBI" id="CHEBI:49883"/>
    </cofactor>
</comment>
<dbReference type="InterPro" id="IPR058240">
    <property type="entry name" value="rSAM_sf"/>
</dbReference>
<dbReference type="PROSITE" id="PS51918">
    <property type="entry name" value="RADICAL_SAM"/>
    <property type="match status" value="1"/>
</dbReference>
<evidence type="ECO:0000259" key="7">
    <source>
        <dbReference type="PROSITE" id="PS51918"/>
    </source>
</evidence>
<dbReference type="SMART" id="SM00729">
    <property type="entry name" value="Elp3"/>
    <property type="match status" value="1"/>
</dbReference>
<dbReference type="InterPro" id="IPR050377">
    <property type="entry name" value="Radical_SAM_PqqE_MftC-like"/>
</dbReference>
<dbReference type="InterPro" id="IPR023885">
    <property type="entry name" value="4Fe4S-binding_SPASM_dom"/>
</dbReference>
<keyword evidence="5" id="KW-0408">Iron</keyword>
<protein>
    <submittedName>
        <fullName evidence="8">Radical SAM superfamily protein</fullName>
    </submittedName>
</protein>
<evidence type="ECO:0000256" key="2">
    <source>
        <dbReference type="ARBA" id="ARBA00022485"/>
    </source>
</evidence>
<dbReference type="NCBIfam" id="TIGR04085">
    <property type="entry name" value="rSAM_more_4Fe4S"/>
    <property type="match status" value="1"/>
</dbReference>
<dbReference type="InterPro" id="IPR017200">
    <property type="entry name" value="PqqE-like"/>
</dbReference>
<evidence type="ECO:0000256" key="4">
    <source>
        <dbReference type="ARBA" id="ARBA00022723"/>
    </source>
</evidence>
<dbReference type="PIRSF" id="PIRSF037420">
    <property type="entry name" value="PQQ_syn_pqqE"/>
    <property type="match status" value="1"/>
</dbReference>
<keyword evidence="4" id="KW-0479">Metal-binding</keyword>
<dbReference type="SFLD" id="SFLDG01387">
    <property type="entry name" value="BtrN-like_SPASM_domain_contain"/>
    <property type="match status" value="1"/>
</dbReference>
<dbReference type="CDD" id="cd01335">
    <property type="entry name" value="Radical_SAM"/>
    <property type="match status" value="1"/>
</dbReference>
<proteinExistence type="predicted"/>
<feature type="domain" description="Radical SAM core" evidence="7">
    <location>
        <begin position="5"/>
        <end position="227"/>
    </location>
</feature>
<dbReference type="SFLD" id="SFLDS00029">
    <property type="entry name" value="Radical_SAM"/>
    <property type="match status" value="2"/>
</dbReference>
<dbReference type="eggNOG" id="COG0535">
    <property type="taxonomic scope" value="Bacteria"/>
</dbReference>
<dbReference type="SUPFAM" id="SSF102114">
    <property type="entry name" value="Radical SAM enzymes"/>
    <property type="match status" value="1"/>
</dbReference>
<gene>
    <name evidence="8" type="ORF">BN424_2283</name>
</gene>
<evidence type="ECO:0000256" key="6">
    <source>
        <dbReference type="ARBA" id="ARBA00023014"/>
    </source>
</evidence>
<sequence>MRKYYDSPCLIDIAVTNRCNLKCDYCSAESGPFASKEGEMTVEELDQLFMELHHMNVHRVALTGGEPFARKDMLKIIENFNKYNFSKVLNTNGTLINDKVAQQLSKLNLDRICVTIDSYSPEGHDCVRGRGRGRGSFKKAINGIKHLQRYNLPVSTLFTLNKNNVNDLIKTIRLNDLLGIEHMSVMVVCPTGRASDASILTDKENWYPVFLELSELMKKNEFKVNFKIVPPNESDIFWTHYFPLAHYDRLDLLSAWGQDLEGFEKLSKREVSCQAGVKACSISHQGNVYGCDLMNGIEELIAGNVKTQKFSEIWNDSEVFKKLREISFESLTGKCSLCPHEWCGGGCRCTALELDGSLYGSDLTCFWNESEVSISG</sequence>
<dbReference type="Gene3D" id="3.20.20.70">
    <property type="entry name" value="Aldolase class I"/>
    <property type="match status" value="1"/>
</dbReference>
<keyword evidence="2" id="KW-0004">4Fe-4S</keyword>
<keyword evidence="9" id="KW-1185">Reference proteome</keyword>
<evidence type="ECO:0000256" key="3">
    <source>
        <dbReference type="ARBA" id="ARBA00022691"/>
    </source>
</evidence>
<evidence type="ECO:0000256" key="5">
    <source>
        <dbReference type="ARBA" id="ARBA00023004"/>
    </source>
</evidence>
<dbReference type="EMBL" id="HE999757">
    <property type="protein sequence ID" value="CCO11723.2"/>
    <property type="molecule type" value="Genomic_DNA"/>
</dbReference>
<dbReference type="Proteomes" id="UP000000212">
    <property type="component" value="Chromosome"/>
</dbReference>
<name>K8EIP5_CARML</name>
<reference evidence="9" key="1">
    <citation type="journal article" date="2013" name="Genome Announc.">
        <title>Complete Chromosome Sequence of Carnobacterium maltaromaticum LMA 28.</title>
        <authorList>
            <person name="Cailliez-Grimal C."/>
            <person name="Chaillou S."/>
            <person name="Anba-Mondoloni J."/>
            <person name="Loux V."/>
            <person name="Afzal M.I."/>
            <person name="Rahman A."/>
            <person name="Kergourlay G."/>
            <person name="Champomier-Verges M.C."/>
            <person name="Zagorec M."/>
            <person name="Dalgaard P."/>
            <person name="Leisner J.J."/>
            <person name="Prevost H."/>
            <person name="Revol-Junelles A.M."/>
            <person name="Borges F."/>
        </authorList>
    </citation>
    <scope>NUCLEOTIDE SEQUENCE</scope>
    <source>
        <strain evidence="9">LMA28</strain>
    </source>
</reference>
<dbReference type="InterPro" id="IPR034391">
    <property type="entry name" value="AdoMet-like_SPASM_containing"/>
</dbReference>
<accession>K8EIP5</accession>
<evidence type="ECO:0000256" key="1">
    <source>
        <dbReference type="ARBA" id="ARBA00001966"/>
    </source>
</evidence>